<protein>
    <submittedName>
        <fullName evidence="5">LCP family protein</fullName>
    </submittedName>
</protein>
<evidence type="ECO:0000256" key="1">
    <source>
        <dbReference type="ARBA" id="ARBA00006068"/>
    </source>
</evidence>
<keyword evidence="3" id="KW-0812">Transmembrane</keyword>
<sequence length="353" mass="39205">MDSREDAPNDDRPAEPPTSKSHRDRSGGFIRRHKALTVLIALATVAAVVVAGLGIWVWTLNNKIDDIPRVDVDLERDDRPDRTQPKDALNVLLVGVDGRGTDVRQRLEEGDTGLLSDTMMIWHLEEDHQNSQVVSFPRDSWVDIPGYGEAKLNAAFSYGGPELLVQTLEDTLDIYIDHIAVVDFEGFKGITDTLGGVELETAGGGTQNYDGEEALEYVRERKSLPAGDFDRIDRQQNFLRQVLHEATRTGTRMNPFTVDNLIGDLGQLLVLDDDWSNGEIRDLGFDVVTQGAGDVVWMTAFNNGTGTSADGQSIVLLDVEKTKELMAAISRDEFEDYLEDNRIDRLPKPEDVP</sequence>
<organism evidence="5 6">
    <name type="scientific">Nocardioides bizhenqiangii</name>
    <dbReference type="NCBI Taxonomy" id="3095076"/>
    <lineage>
        <taxon>Bacteria</taxon>
        <taxon>Bacillati</taxon>
        <taxon>Actinomycetota</taxon>
        <taxon>Actinomycetes</taxon>
        <taxon>Propionibacteriales</taxon>
        <taxon>Nocardioidaceae</taxon>
        <taxon>Nocardioides</taxon>
    </lineage>
</organism>
<dbReference type="InterPro" id="IPR050922">
    <property type="entry name" value="LytR/CpsA/Psr_CW_biosynth"/>
</dbReference>
<gene>
    <name evidence="5" type="ORF">SHK19_18400</name>
</gene>
<dbReference type="PANTHER" id="PTHR33392:SF6">
    <property type="entry name" value="POLYISOPRENYL-TEICHOIC ACID--PEPTIDOGLYCAN TEICHOIC ACID TRANSFERASE TAGU"/>
    <property type="match status" value="1"/>
</dbReference>
<accession>A0ABZ0ZNQ6</accession>
<evidence type="ECO:0000313" key="6">
    <source>
        <dbReference type="Proteomes" id="UP001327225"/>
    </source>
</evidence>
<evidence type="ECO:0000256" key="3">
    <source>
        <dbReference type="SAM" id="Phobius"/>
    </source>
</evidence>
<feature type="transmembrane region" description="Helical" evidence="3">
    <location>
        <begin position="35"/>
        <end position="58"/>
    </location>
</feature>
<evidence type="ECO:0000313" key="5">
    <source>
        <dbReference type="EMBL" id="WQQ25925.1"/>
    </source>
</evidence>
<keyword evidence="3" id="KW-0472">Membrane</keyword>
<evidence type="ECO:0000259" key="4">
    <source>
        <dbReference type="Pfam" id="PF03816"/>
    </source>
</evidence>
<dbReference type="Pfam" id="PF03816">
    <property type="entry name" value="LytR_cpsA_psr"/>
    <property type="match status" value="1"/>
</dbReference>
<name>A0ABZ0ZNQ6_9ACTN</name>
<feature type="domain" description="Cell envelope-related transcriptional attenuator" evidence="4">
    <location>
        <begin position="116"/>
        <end position="246"/>
    </location>
</feature>
<dbReference type="EMBL" id="CP141059">
    <property type="protein sequence ID" value="WQQ25925.1"/>
    <property type="molecule type" value="Genomic_DNA"/>
</dbReference>
<dbReference type="RefSeq" id="WP_322937099.1">
    <property type="nucleotide sequence ID" value="NZ_CP141059.1"/>
</dbReference>
<dbReference type="PANTHER" id="PTHR33392">
    <property type="entry name" value="POLYISOPRENYL-TEICHOIC ACID--PEPTIDOGLYCAN TEICHOIC ACID TRANSFERASE TAGU"/>
    <property type="match status" value="1"/>
</dbReference>
<feature type="compositionally biased region" description="Basic and acidic residues" evidence="2">
    <location>
        <begin position="1"/>
        <end position="14"/>
    </location>
</feature>
<dbReference type="Proteomes" id="UP001327225">
    <property type="component" value="Chromosome"/>
</dbReference>
<proteinExistence type="inferred from homology"/>
<keyword evidence="6" id="KW-1185">Reference proteome</keyword>
<reference evidence="6" key="1">
    <citation type="submission" date="2023-12" db="EMBL/GenBank/DDBJ databases">
        <title>Novel species in genus Nocardioides.</title>
        <authorList>
            <person name="Zhou H."/>
        </authorList>
    </citation>
    <scope>NUCLEOTIDE SEQUENCE [LARGE SCALE GENOMIC DNA]</scope>
    <source>
        <strain evidence="6">HM61</strain>
    </source>
</reference>
<comment type="similarity">
    <text evidence="1">Belongs to the LytR/CpsA/Psr (LCP) family.</text>
</comment>
<dbReference type="NCBIfam" id="TIGR00350">
    <property type="entry name" value="lytR_cpsA_psr"/>
    <property type="match status" value="1"/>
</dbReference>
<keyword evidence="3" id="KW-1133">Transmembrane helix</keyword>
<evidence type="ECO:0000256" key="2">
    <source>
        <dbReference type="SAM" id="MobiDB-lite"/>
    </source>
</evidence>
<dbReference type="Gene3D" id="3.40.630.190">
    <property type="entry name" value="LCP protein"/>
    <property type="match status" value="1"/>
</dbReference>
<dbReference type="InterPro" id="IPR004474">
    <property type="entry name" value="LytR_CpsA_psr"/>
</dbReference>
<feature type="region of interest" description="Disordered" evidence="2">
    <location>
        <begin position="1"/>
        <end position="27"/>
    </location>
</feature>